<dbReference type="EMBL" id="ABIA03000004">
    <property type="protein sequence ID" value="EDQ31991.2"/>
    <property type="molecule type" value="Genomic_DNA"/>
</dbReference>
<evidence type="ECO:0000256" key="3">
    <source>
        <dbReference type="PROSITE-ProRule" id="PRU00169"/>
    </source>
</evidence>
<dbReference type="InterPro" id="IPR000160">
    <property type="entry name" value="GGDEF_dom"/>
</dbReference>
<dbReference type="GO" id="GO:1902201">
    <property type="term" value="P:negative regulation of bacterial-type flagellum-dependent cell motility"/>
    <property type="evidence" value="ECO:0007669"/>
    <property type="project" value="TreeGrafter"/>
</dbReference>
<accession>A9DE94</accession>
<dbReference type="Gene3D" id="3.40.50.2300">
    <property type="match status" value="2"/>
</dbReference>
<evidence type="ECO:0000256" key="1">
    <source>
        <dbReference type="ARBA" id="ARBA00012528"/>
    </source>
</evidence>
<dbReference type="GO" id="GO:0005886">
    <property type="term" value="C:plasma membrane"/>
    <property type="evidence" value="ECO:0007669"/>
    <property type="project" value="TreeGrafter"/>
</dbReference>
<feature type="domain" description="GGDEF" evidence="5">
    <location>
        <begin position="318"/>
        <end position="452"/>
    </location>
</feature>
<sequence>MNIPYGLNVPKPIIRTVARPVPSGTMDLDVSSTGLPQILLIEDSVAVANLVVTRLQEVSSAKICCCSSLSQAREAIKVERFAFAVAGLNLPDAKGDEILSVLEEAGIATIVYTAKHDPDAESRYAEMQLLDYCVKDDSGALNRVVQTANRVLGNAHIKVLVVDDQRSARMSLVEVLARHNFDVCEARSGSEALSILEAEPDTHLLITDYNMPDMDGYQLVRAIRQNPTHTALRIIGVTSSSDRRVSAQFLKAGANDFMYRPLLPEEFQCRIDSNVDTIKLVSRLRHHAERDQLTNLPNRRYFFEAVSKLMCEDQAKGLQSAVALLDIDFFKKVNDTYGHEAGDETLRAIARSLKTALGRTPHMAARLGGEEFAIYLRGLEGQGAHDFCEAIRSSIEDTRIELRNGKIIAVTTSVGLVDIHANEPVDNQLHAADQLLYMAKAGGRNRVFSELSLAQQ</sequence>
<dbReference type="RefSeq" id="WP_245271057.1">
    <property type="nucleotide sequence ID" value="NZ_CM002917.1"/>
</dbReference>
<dbReference type="InterPro" id="IPR029787">
    <property type="entry name" value="Nucleotide_cyclase"/>
</dbReference>
<dbReference type="eggNOG" id="COG0745">
    <property type="taxonomic scope" value="Bacteria"/>
</dbReference>
<dbReference type="HOGENOM" id="CLU_000445_11_28_5"/>
<dbReference type="Pfam" id="PF00072">
    <property type="entry name" value="Response_reg"/>
    <property type="match status" value="2"/>
</dbReference>
<reference evidence="6 7" key="2">
    <citation type="submission" date="2012-06" db="EMBL/GenBank/DDBJ databases">
        <authorList>
            <person name="Fiebig A."/>
        </authorList>
    </citation>
    <scope>NUCLEOTIDE SEQUENCE [LARGE SCALE GENOMIC DNA]</scope>
    <source>
        <strain evidence="6 7">DFL-43</strain>
    </source>
</reference>
<dbReference type="SUPFAM" id="SSF55073">
    <property type="entry name" value="Nucleotide cyclase"/>
    <property type="match status" value="1"/>
</dbReference>
<dbReference type="InterPro" id="IPR011006">
    <property type="entry name" value="CheY-like_superfamily"/>
</dbReference>
<dbReference type="STRING" id="411684.HPDFL43_13540"/>
<dbReference type="Gene3D" id="3.30.70.270">
    <property type="match status" value="1"/>
</dbReference>
<comment type="caution">
    <text evidence="3">Lacks conserved residue(s) required for the propagation of feature annotation.</text>
</comment>
<dbReference type="CDD" id="cd01949">
    <property type="entry name" value="GGDEF"/>
    <property type="match status" value="1"/>
</dbReference>
<keyword evidence="7" id="KW-1185">Reference proteome</keyword>
<dbReference type="Proteomes" id="UP000004291">
    <property type="component" value="Chromosome"/>
</dbReference>
<dbReference type="GO" id="GO:0000160">
    <property type="term" value="P:phosphorelay signal transduction system"/>
    <property type="evidence" value="ECO:0007669"/>
    <property type="project" value="InterPro"/>
</dbReference>
<dbReference type="eggNOG" id="COG3706">
    <property type="taxonomic scope" value="Bacteria"/>
</dbReference>
<dbReference type="InterPro" id="IPR050469">
    <property type="entry name" value="Diguanylate_Cyclase"/>
</dbReference>
<comment type="catalytic activity">
    <reaction evidence="2">
        <text>2 GTP = 3',3'-c-di-GMP + 2 diphosphate</text>
        <dbReference type="Rhea" id="RHEA:24898"/>
        <dbReference type="ChEBI" id="CHEBI:33019"/>
        <dbReference type="ChEBI" id="CHEBI:37565"/>
        <dbReference type="ChEBI" id="CHEBI:58805"/>
        <dbReference type="EC" id="2.7.7.65"/>
    </reaction>
</comment>
<evidence type="ECO:0000313" key="7">
    <source>
        <dbReference type="Proteomes" id="UP000004291"/>
    </source>
</evidence>
<dbReference type="FunFam" id="3.30.70.270:FF:000001">
    <property type="entry name" value="Diguanylate cyclase domain protein"/>
    <property type="match status" value="1"/>
</dbReference>
<dbReference type="InterPro" id="IPR043128">
    <property type="entry name" value="Rev_trsase/Diguanyl_cyclase"/>
</dbReference>
<dbReference type="SMART" id="SM00267">
    <property type="entry name" value="GGDEF"/>
    <property type="match status" value="1"/>
</dbReference>
<feature type="modified residue" description="4-aspartylphosphate" evidence="3">
    <location>
        <position position="208"/>
    </location>
</feature>
<feature type="domain" description="Response regulatory" evidence="4">
    <location>
        <begin position="37"/>
        <end position="150"/>
    </location>
</feature>
<keyword evidence="3" id="KW-0597">Phosphoprotein</keyword>
<evidence type="ECO:0000259" key="4">
    <source>
        <dbReference type="PROSITE" id="PS50110"/>
    </source>
</evidence>
<dbReference type="SUPFAM" id="SSF52172">
    <property type="entry name" value="CheY-like"/>
    <property type="match status" value="2"/>
</dbReference>
<dbReference type="InterPro" id="IPR001789">
    <property type="entry name" value="Sig_transdc_resp-reg_receiver"/>
</dbReference>
<organism evidence="6 7">
    <name type="scientific">Hoeflea phototrophica (strain DSM 17068 / NCIMB 14078 / DFL-43)</name>
    <dbReference type="NCBI Taxonomy" id="411684"/>
    <lineage>
        <taxon>Bacteria</taxon>
        <taxon>Pseudomonadati</taxon>
        <taxon>Pseudomonadota</taxon>
        <taxon>Alphaproteobacteria</taxon>
        <taxon>Hyphomicrobiales</taxon>
        <taxon>Rhizobiaceae</taxon>
        <taxon>Hoeflea</taxon>
    </lineage>
</organism>
<dbReference type="PROSITE" id="PS50110">
    <property type="entry name" value="RESPONSE_REGULATORY"/>
    <property type="match status" value="2"/>
</dbReference>
<protein>
    <recommendedName>
        <fullName evidence="1">diguanylate cyclase</fullName>
        <ecNumber evidence="1">2.7.7.65</ecNumber>
    </recommendedName>
</protein>
<dbReference type="SMART" id="SM00448">
    <property type="entry name" value="REC"/>
    <property type="match status" value="2"/>
</dbReference>
<dbReference type="GO" id="GO:0052621">
    <property type="term" value="F:diguanylate cyclase activity"/>
    <property type="evidence" value="ECO:0007669"/>
    <property type="project" value="UniProtKB-EC"/>
</dbReference>
<gene>
    <name evidence="6" type="ORF">HPDFL43_13540</name>
</gene>
<dbReference type="AlphaFoldDB" id="A9DE94"/>
<evidence type="ECO:0000313" key="6">
    <source>
        <dbReference type="EMBL" id="EDQ31991.2"/>
    </source>
</evidence>
<proteinExistence type="predicted"/>
<name>A9DE94_HOEPD</name>
<comment type="caution">
    <text evidence="6">The sequence shown here is derived from an EMBL/GenBank/DDBJ whole genome shotgun (WGS) entry which is preliminary data.</text>
</comment>
<dbReference type="PANTHER" id="PTHR45138:SF9">
    <property type="entry name" value="DIGUANYLATE CYCLASE DGCM-RELATED"/>
    <property type="match status" value="1"/>
</dbReference>
<dbReference type="EC" id="2.7.7.65" evidence="1"/>
<dbReference type="PANTHER" id="PTHR45138">
    <property type="entry name" value="REGULATORY COMPONENTS OF SENSORY TRANSDUCTION SYSTEM"/>
    <property type="match status" value="1"/>
</dbReference>
<dbReference type="NCBIfam" id="TIGR00254">
    <property type="entry name" value="GGDEF"/>
    <property type="match status" value="1"/>
</dbReference>
<evidence type="ECO:0000259" key="5">
    <source>
        <dbReference type="PROSITE" id="PS50887"/>
    </source>
</evidence>
<feature type="domain" description="Response regulatory" evidence="4">
    <location>
        <begin position="158"/>
        <end position="275"/>
    </location>
</feature>
<evidence type="ECO:0000256" key="2">
    <source>
        <dbReference type="ARBA" id="ARBA00034247"/>
    </source>
</evidence>
<reference evidence="6 7" key="1">
    <citation type="submission" date="2007-10" db="EMBL/GenBank/DDBJ databases">
        <authorList>
            <person name="Wagner-Dobler I."/>
            <person name="Ferriera S."/>
            <person name="Johnson J."/>
            <person name="Kravitz S."/>
            <person name="Beeson K."/>
            <person name="Sutton G."/>
            <person name="Rogers Y.-H."/>
            <person name="Friedman R."/>
            <person name="Frazier M."/>
            <person name="Venter J.C."/>
        </authorList>
    </citation>
    <scope>NUCLEOTIDE SEQUENCE [LARGE SCALE GENOMIC DNA]</scope>
    <source>
        <strain evidence="6 7">DFL-43</strain>
    </source>
</reference>
<dbReference type="GO" id="GO:0043709">
    <property type="term" value="P:cell adhesion involved in single-species biofilm formation"/>
    <property type="evidence" value="ECO:0007669"/>
    <property type="project" value="TreeGrafter"/>
</dbReference>
<dbReference type="Pfam" id="PF00990">
    <property type="entry name" value="GGDEF"/>
    <property type="match status" value="1"/>
</dbReference>
<dbReference type="PROSITE" id="PS50887">
    <property type="entry name" value="GGDEF"/>
    <property type="match status" value="1"/>
</dbReference>